<keyword evidence="6 8" id="KW-0560">Oxidoreductase</keyword>
<comment type="pathway">
    <text evidence="2">Pyrimidine metabolism; UMP biosynthesis via de novo pathway.</text>
</comment>
<proteinExistence type="predicted"/>
<feature type="domain" description="Dihydroorotate dehydrogenase catalytic" evidence="7">
    <location>
        <begin position="3"/>
        <end position="290"/>
    </location>
</feature>
<dbReference type="GO" id="GO:0005737">
    <property type="term" value="C:cytoplasm"/>
    <property type="evidence" value="ECO:0007669"/>
    <property type="project" value="InterPro"/>
</dbReference>
<dbReference type="NCBIfam" id="NF005741">
    <property type="entry name" value="PRK07565.1"/>
    <property type="match status" value="1"/>
</dbReference>
<keyword evidence="4" id="KW-0288">FMN</keyword>
<dbReference type="GO" id="GO:0004152">
    <property type="term" value="F:dihydroorotate dehydrogenase activity"/>
    <property type="evidence" value="ECO:0007669"/>
    <property type="project" value="InterPro"/>
</dbReference>
<comment type="cofactor">
    <cofactor evidence="1">
        <name>FMN</name>
        <dbReference type="ChEBI" id="CHEBI:58210"/>
    </cofactor>
</comment>
<dbReference type="GO" id="GO:0006207">
    <property type="term" value="P:'de novo' pyrimidine nucleobase biosynthetic process"/>
    <property type="evidence" value="ECO:0007669"/>
    <property type="project" value="TreeGrafter"/>
</dbReference>
<dbReference type="GO" id="GO:0004159">
    <property type="term" value="F:dihydropyrimidine dehydrogenase (NAD+) activity"/>
    <property type="evidence" value="ECO:0007669"/>
    <property type="project" value="UniProtKB-EC"/>
</dbReference>
<dbReference type="EC" id="1.3.1.1" evidence="8"/>
<dbReference type="PANTHER" id="PTHR48109">
    <property type="entry name" value="DIHYDROOROTATE DEHYDROGENASE (QUINONE), MITOCHONDRIAL-RELATED"/>
    <property type="match status" value="1"/>
</dbReference>
<keyword evidence="3" id="KW-0285">Flavoprotein</keyword>
<protein>
    <submittedName>
        <fullName evidence="8">NAD-dependent dihydropyrimidine dehydrogenase subunit PreA</fullName>
        <ecNumber evidence="8">1.3.1.1</ecNumber>
    </submittedName>
</protein>
<dbReference type="InterPro" id="IPR012135">
    <property type="entry name" value="Dihydroorotate_DH_1_2"/>
</dbReference>
<dbReference type="GO" id="GO:0044205">
    <property type="term" value="P:'de novo' UMP biosynthetic process"/>
    <property type="evidence" value="ECO:0007669"/>
    <property type="project" value="UniProtKB-UniPathway"/>
</dbReference>
<gene>
    <name evidence="8" type="primary">preA_1</name>
    <name evidence="8" type="ORF">GALL_281020</name>
</gene>
<reference evidence="8" key="1">
    <citation type="submission" date="2016-10" db="EMBL/GenBank/DDBJ databases">
        <title>Sequence of Gallionella enrichment culture.</title>
        <authorList>
            <person name="Poehlein A."/>
            <person name="Muehling M."/>
            <person name="Daniel R."/>
        </authorList>
    </citation>
    <scope>NUCLEOTIDE SEQUENCE</scope>
</reference>
<accession>A0A1J5RD18</accession>
<dbReference type="AlphaFoldDB" id="A0A1J5RD18"/>
<dbReference type="InterPro" id="IPR050074">
    <property type="entry name" value="DHO_dehydrogenase"/>
</dbReference>
<evidence type="ECO:0000313" key="8">
    <source>
        <dbReference type="EMBL" id="OIQ90012.1"/>
    </source>
</evidence>
<organism evidence="8">
    <name type="scientific">mine drainage metagenome</name>
    <dbReference type="NCBI Taxonomy" id="410659"/>
    <lineage>
        <taxon>unclassified sequences</taxon>
        <taxon>metagenomes</taxon>
        <taxon>ecological metagenomes</taxon>
    </lineage>
</organism>
<dbReference type="SUPFAM" id="SSF51395">
    <property type="entry name" value="FMN-linked oxidoreductases"/>
    <property type="match status" value="1"/>
</dbReference>
<evidence type="ECO:0000256" key="4">
    <source>
        <dbReference type="ARBA" id="ARBA00022643"/>
    </source>
</evidence>
<evidence type="ECO:0000256" key="3">
    <source>
        <dbReference type="ARBA" id="ARBA00022630"/>
    </source>
</evidence>
<dbReference type="PIRSF" id="PIRSF000164">
    <property type="entry name" value="DHO_oxidase"/>
    <property type="match status" value="1"/>
</dbReference>
<dbReference type="InterPro" id="IPR005720">
    <property type="entry name" value="Dihydroorotate_DH_cat"/>
</dbReference>
<sequence length="330" mass="36327">MDLSTRYLGLKLKNPVMPGASPLVDNFDNVRRLEDAGASAIVMHSLFAEQIEGNQAAMNRHIERWQDNFAEATSFFPHGDDYALGPDEYLGQIAKLKRSTSLPIIASLNGTNVGSWTEYARQIQQAGADALELNTYFLATSRTTSAAEIENRVVSIVAAVRGSVALPISVKLSPFYSSFAHLAGRLEEVGADGVVLFNRFFQPEIDLENLEVTPKLDLSGSEDLRLRLRWLGLLRDQVKLSLACSGGVHFPSDLSKALLAGADAVQVTSELLTRGPHRVADLLKGLTEFMASQEYESVTQMIGALSLRNCPDPEAYERGNYLRILQLWKE</sequence>
<keyword evidence="5" id="KW-0665">Pyrimidine biosynthesis</keyword>
<evidence type="ECO:0000256" key="1">
    <source>
        <dbReference type="ARBA" id="ARBA00001917"/>
    </source>
</evidence>
<dbReference type="EMBL" id="MLJW01000308">
    <property type="protein sequence ID" value="OIQ90012.1"/>
    <property type="molecule type" value="Genomic_DNA"/>
</dbReference>
<name>A0A1J5RD18_9ZZZZ</name>
<dbReference type="UniPathway" id="UPA00070"/>
<evidence type="ECO:0000256" key="6">
    <source>
        <dbReference type="ARBA" id="ARBA00023002"/>
    </source>
</evidence>
<dbReference type="PANTHER" id="PTHR48109:SF3">
    <property type="entry name" value="SLL0744 PROTEIN"/>
    <property type="match status" value="1"/>
</dbReference>
<comment type="caution">
    <text evidence="8">The sequence shown here is derived from an EMBL/GenBank/DDBJ whole genome shotgun (WGS) entry which is preliminary data.</text>
</comment>
<dbReference type="InterPro" id="IPR013785">
    <property type="entry name" value="Aldolase_TIM"/>
</dbReference>
<dbReference type="Gene3D" id="3.20.20.70">
    <property type="entry name" value="Aldolase class I"/>
    <property type="match status" value="1"/>
</dbReference>
<evidence type="ECO:0000256" key="2">
    <source>
        <dbReference type="ARBA" id="ARBA00004725"/>
    </source>
</evidence>
<evidence type="ECO:0000259" key="7">
    <source>
        <dbReference type="Pfam" id="PF01180"/>
    </source>
</evidence>
<evidence type="ECO:0000256" key="5">
    <source>
        <dbReference type="ARBA" id="ARBA00022975"/>
    </source>
</evidence>
<dbReference type="Pfam" id="PF01180">
    <property type="entry name" value="DHO_dh"/>
    <property type="match status" value="1"/>
</dbReference>